<evidence type="ECO:0000256" key="2">
    <source>
        <dbReference type="SAM" id="SignalP"/>
    </source>
</evidence>
<dbReference type="InterPro" id="IPR001314">
    <property type="entry name" value="Peptidase_S1A"/>
</dbReference>
<feature type="chain" id="PRO_5038807714" evidence="2">
    <location>
        <begin position="27"/>
        <end position="388"/>
    </location>
</feature>
<dbReference type="InterPro" id="IPR009003">
    <property type="entry name" value="Peptidase_S1_PA"/>
</dbReference>
<keyword evidence="5" id="KW-1185">Reference proteome</keyword>
<feature type="compositionally biased region" description="Low complexity" evidence="1">
    <location>
        <begin position="354"/>
        <end position="375"/>
    </location>
</feature>
<dbReference type="GO" id="GO:0004252">
    <property type="term" value="F:serine-type endopeptidase activity"/>
    <property type="evidence" value="ECO:0007669"/>
    <property type="project" value="InterPro"/>
</dbReference>
<dbReference type="PANTHER" id="PTHR24260">
    <property type="match status" value="1"/>
</dbReference>
<proteinExistence type="predicted"/>
<evidence type="ECO:0000313" key="5">
    <source>
        <dbReference type="Proteomes" id="UP000198677"/>
    </source>
</evidence>
<dbReference type="SUPFAM" id="SSF50494">
    <property type="entry name" value="Trypsin-like serine proteases"/>
    <property type="match status" value="1"/>
</dbReference>
<dbReference type="Proteomes" id="UP000198677">
    <property type="component" value="Unassembled WGS sequence"/>
</dbReference>
<evidence type="ECO:0000256" key="1">
    <source>
        <dbReference type="SAM" id="MobiDB-lite"/>
    </source>
</evidence>
<name>A0A1H7LQT5_9NOCA</name>
<feature type="signal peptide" evidence="2">
    <location>
        <begin position="1"/>
        <end position="26"/>
    </location>
</feature>
<keyword evidence="4" id="KW-0378">Hydrolase</keyword>
<dbReference type="PROSITE" id="PS00134">
    <property type="entry name" value="TRYPSIN_HIS"/>
    <property type="match status" value="1"/>
</dbReference>
<evidence type="ECO:0000259" key="3">
    <source>
        <dbReference type="PROSITE" id="PS50240"/>
    </source>
</evidence>
<gene>
    <name evidence="4" type="ORF">SAMN05444583_105111</name>
</gene>
<feature type="domain" description="Peptidase S1" evidence="3">
    <location>
        <begin position="34"/>
        <end position="274"/>
    </location>
</feature>
<evidence type="ECO:0000313" key="4">
    <source>
        <dbReference type="EMBL" id="SEL00727.1"/>
    </source>
</evidence>
<dbReference type="PANTHER" id="PTHR24260:SF136">
    <property type="entry name" value="GH08193P-RELATED"/>
    <property type="match status" value="1"/>
</dbReference>
<dbReference type="SMART" id="SM00020">
    <property type="entry name" value="Tryp_SPc"/>
    <property type="match status" value="1"/>
</dbReference>
<dbReference type="InterPro" id="IPR043504">
    <property type="entry name" value="Peptidase_S1_PA_chymotrypsin"/>
</dbReference>
<dbReference type="InterPro" id="IPR018114">
    <property type="entry name" value="TRYPSIN_HIS"/>
</dbReference>
<protein>
    <submittedName>
        <fullName evidence="4">Secreted trypsin-like serine protease</fullName>
    </submittedName>
</protein>
<dbReference type="RefSeq" id="WP_169922275.1">
    <property type="nucleotide sequence ID" value="NZ_FOAW01000005.1"/>
</dbReference>
<accession>A0A1H7LQT5</accession>
<organism evidence="4 5">
    <name type="scientific">Rhodococcus maanshanensis</name>
    <dbReference type="NCBI Taxonomy" id="183556"/>
    <lineage>
        <taxon>Bacteria</taxon>
        <taxon>Bacillati</taxon>
        <taxon>Actinomycetota</taxon>
        <taxon>Actinomycetes</taxon>
        <taxon>Mycobacteriales</taxon>
        <taxon>Nocardiaceae</taxon>
        <taxon>Rhodococcus</taxon>
    </lineage>
</organism>
<dbReference type="GO" id="GO:0006508">
    <property type="term" value="P:proteolysis"/>
    <property type="evidence" value="ECO:0007669"/>
    <property type="project" value="UniProtKB-KW"/>
</dbReference>
<reference evidence="5" key="1">
    <citation type="submission" date="2016-10" db="EMBL/GenBank/DDBJ databases">
        <authorList>
            <person name="Varghese N."/>
            <person name="Submissions S."/>
        </authorList>
    </citation>
    <scope>NUCLEOTIDE SEQUENCE [LARGE SCALE GENOMIC DNA]</scope>
    <source>
        <strain evidence="5">DSM 44675</strain>
    </source>
</reference>
<keyword evidence="4" id="KW-0645">Protease</keyword>
<keyword evidence="2" id="KW-0732">Signal</keyword>
<dbReference type="PROSITE" id="PS50240">
    <property type="entry name" value="TRYPSIN_DOM"/>
    <property type="match status" value="1"/>
</dbReference>
<dbReference type="InterPro" id="IPR001254">
    <property type="entry name" value="Trypsin_dom"/>
</dbReference>
<feature type="region of interest" description="Disordered" evidence="1">
    <location>
        <begin position="348"/>
        <end position="388"/>
    </location>
</feature>
<dbReference type="Gene3D" id="2.40.10.10">
    <property type="entry name" value="Trypsin-like serine proteases"/>
    <property type="match status" value="1"/>
</dbReference>
<dbReference type="EMBL" id="FOAW01000005">
    <property type="protein sequence ID" value="SEL00727.1"/>
    <property type="molecule type" value="Genomic_DNA"/>
</dbReference>
<dbReference type="PRINTS" id="PR00722">
    <property type="entry name" value="CHYMOTRYPSIN"/>
</dbReference>
<dbReference type="AlphaFoldDB" id="A0A1H7LQT5"/>
<sequence>MIKTDPSPRFHRFTLAGLLTALTAIAVPVTALAIQHGTDATAGSQPWFVQIVAAGEHNDAVQCGGTLITPTRVLTAGHCVPEGTDASELRIVADTDRLSDPRHVVDVRGYSVLPGHAITDRPDGVRAVSRDAAVLELVSPVPDAVPLPLIDTSPAVGQNGRILGRGLTGPQPAGSPDTVQQAGVRVVAPSACQATMADRYDFDQAQSLCVEGMANTAVSTTVPCSGDSGGPLVIGTGPTARLAGIASYLDRRDNCDDPTVRLAAYTDAATIRGWALAPDPVLAPAQVTAPRITGTPSVGSTVSCQSEWTDPRAQLTVDWTIGDRAEDGSLVPIDGAQITDHGQTLEVHRGRTDVSSSARSPRAARVASHSASVRTSRSHRGRSAPDHG</sequence>
<dbReference type="InterPro" id="IPR051333">
    <property type="entry name" value="CLIP_Serine_Protease"/>
</dbReference>
<dbReference type="Pfam" id="PF00089">
    <property type="entry name" value="Trypsin"/>
    <property type="match status" value="1"/>
</dbReference>